<evidence type="ECO:0000313" key="1">
    <source>
        <dbReference type="EMBL" id="GAJ46807.1"/>
    </source>
</evidence>
<name>A0A023E139_9PROT</name>
<keyword evidence="2" id="KW-1185">Reference proteome</keyword>
<dbReference type="AlphaFoldDB" id="A0A023E139"/>
<accession>A0A023E139</accession>
<gene>
    <name evidence="1" type="ORF">HE1_01149</name>
</gene>
<reference evidence="1 2" key="1">
    <citation type="journal article" date="2014" name="FEMS Microbiol. Lett.">
        <title>Draft genome sequences of three Holospora species (Holospora obtusa, Holospora undulata, and Holospora elegans), endonuclear symbiotic bacteria of the ciliate Paramecium caudatum.</title>
        <authorList>
            <person name="Dohra H."/>
            <person name="Tanaka K."/>
            <person name="Suzuki T."/>
            <person name="Fujishima M."/>
            <person name="Suzuki H."/>
        </authorList>
    </citation>
    <scope>NUCLEOTIDE SEQUENCE [LARGE SCALE GENOMIC DNA]</scope>
    <source>
        <strain evidence="1 2">E1</strain>
    </source>
</reference>
<evidence type="ECO:0000313" key="2">
    <source>
        <dbReference type="Proteomes" id="UP000024842"/>
    </source>
</evidence>
<sequence>MMTKKLSYLFLILNCSFFDVYAVKENQKELILNIFIANVLPYFQSSDNKTICEMVEEVKRSTDDIEEEFGDIGLRHFRRKMLEKFSSIKKSMNEVSMDRETANLMLKTIKESGEVPQGVLPYLGDIVCTASGTEKVLTFEQRRELKDLVFNVKNRLFNPTNPSTAFQVHKNIKILLTDFHESEKSAKMKQEIKRLLDFDFPVNKVEQILEKLLEKEEYWGMNEEKFTLFYNEFSSEIEKDRLKSVRQLTEKERARFNVFKFFPQRSFESLDFTEKYMKEKNIPELQSLGIVRTAALMVKKNKDRDERMFEAVLSSLYVKPKHLKQHVQVEKKVEIENLEEKISKILPKQDSKILKCTKEFIKNHNLSEEEAFGVVQVAYQTIPDNGDNTLLEMAFSNIISKKDY</sequence>
<organism evidence="1 2">
    <name type="scientific">Holospora elegans E1</name>
    <dbReference type="NCBI Taxonomy" id="1427503"/>
    <lineage>
        <taxon>Bacteria</taxon>
        <taxon>Pseudomonadati</taxon>
        <taxon>Pseudomonadota</taxon>
        <taxon>Alphaproteobacteria</taxon>
        <taxon>Holosporales</taxon>
        <taxon>Holosporaceae</taxon>
        <taxon>Holospora</taxon>
    </lineage>
</organism>
<comment type="caution">
    <text evidence="1">The sequence shown here is derived from an EMBL/GenBank/DDBJ whole genome shotgun (WGS) entry which is preliminary data.</text>
</comment>
<dbReference type="EMBL" id="BAUP01000144">
    <property type="protein sequence ID" value="GAJ46807.1"/>
    <property type="molecule type" value="Genomic_DNA"/>
</dbReference>
<protein>
    <submittedName>
        <fullName evidence="1">Uncharacterized protein</fullName>
    </submittedName>
</protein>
<proteinExistence type="predicted"/>
<dbReference type="Proteomes" id="UP000024842">
    <property type="component" value="Unassembled WGS sequence"/>
</dbReference>